<protein>
    <submittedName>
        <fullName evidence="1">Uncharacterized protein</fullName>
    </submittedName>
</protein>
<accession>A0AAD0VDZ1</accession>
<dbReference type="Proteomes" id="UP000253779">
    <property type="component" value="Chromosome"/>
</dbReference>
<gene>
    <name evidence="1" type="ORF">DTW94_08085</name>
</gene>
<organism evidence="1 2">
    <name type="scientific">Streptomyces cavourensis</name>
    <dbReference type="NCBI Taxonomy" id="67258"/>
    <lineage>
        <taxon>Bacteria</taxon>
        <taxon>Bacillati</taxon>
        <taxon>Actinomycetota</taxon>
        <taxon>Actinomycetes</taxon>
        <taxon>Kitasatosporales</taxon>
        <taxon>Streptomycetaceae</taxon>
        <taxon>Streptomyces</taxon>
    </lineage>
</organism>
<evidence type="ECO:0000313" key="1">
    <source>
        <dbReference type="EMBL" id="AXI71272.1"/>
    </source>
</evidence>
<dbReference type="EMBL" id="CP030930">
    <property type="protein sequence ID" value="AXI71272.1"/>
    <property type="molecule type" value="Genomic_DNA"/>
</dbReference>
<sequence>MNAAGYQCGAHLVGSDGQVIQTDGSSVFSDTPQYCEGSYPGTRMTYPAVLNFPNEGGAQAPKYVCVSENAGA</sequence>
<proteinExistence type="predicted"/>
<dbReference type="AlphaFoldDB" id="A0AAD0VDZ1"/>
<name>A0AAD0VDZ1_9ACTN</name>
<reference evidence="1 2" key="1">
    <citation type="submission" date="2018-07" db="EMBL/GenBank/DDBJ databases">
        <title>Complete genome sequence of soil actinomycete Streptomyces cavourensis tj430.</title>
        <authorList>
            <person name="Wang P."/>
            <person name="Huang Y."/>
        </authorList>
    </citation>
    <scope>NUCLEOTIDE SEQUENCE [LARGE SCALE GENOMIC DNA]</scope>
    <source>
        <strain evidence="1 2">TJ430</strain>
    </source>
</reference>
<evidence type="ECO:0000313" key="2">
    <source>
        <dbReference type="Proteomes" id="UP000253779"/>
    </source>
</evidence>